<dbReference type="InterPro" id="IPR046169">
    <property type="entry name" value="DUF6171"/>
</dbReference>
<evidence type="ECO:0000313" key="1">
    <source>
        <dbReference type="EMBL" id="MBA9087597.1"/>
    </source>
</evidence>
<organism evidence="1 2">
    <name type="scientific">Fontibacillus solani</name>
    <dbReference type="NCBI Taxonomy" id="1572857"/>
    <lineage>
        <taxon>Bacteria</taxon>
        <taxon>Bacillati</taxon>
        <taxon>Bacillota</taxon>
        <taxon>Bacilli</taxon>
        <taxon>Bacillales</taxon>
        <taxon>Paenibacillaceae</taxon>
        <taxon>Fontibacillus</taxon>
    </lineage>
</organism>
<reference evidence="1 2" key="1">
    <citation type="submission" date="2020-08" db="EMBL/GenBank/DDBJ databases">
        <title>Genomic Encyclopedia of Type Strains, Phase III (KMG-III): the genomes of soil and plant-associated and newly described type strains.</title>
        <authorList>
            <person name="Whitman W."/>
        </authorList>
    </citation>
    <scope>NUCLEOTIDE SEQUENCE [LARGE SCALE GENOMIC DNA]</scope>
    <source>
        <strain evidence="1 2">CECT 8693</strain>
    </source>
</reference>
<accession>A0A7W3SWP3</accession>
<gene>
    <name evidence="1" type="ORF">FHR92_004082</name>
</gene>
<dbReference type="AlphaFoldDB" id="A0A7W3SWP3"/>
<dbReference type="EMBL" id="JACJIP010000033">
    <property type="protein sequence ID" value="MBA9087597.1"/>
    <property type="molecule type" value="Genomic_DNA"/>
</dbReference>
<sequence>MLTRLDGCKGCTESVRVTPEKLERLIEIAIRGRETAADQDYMARMEQCQSCNALQYETTCRHCGCLVAVRAKLAESTCPFPTGSRWS</sequence>
<evidence type="ECO:0000313" key="2">
    <source>
        <dbReference type="Proteomes" id="UP000567067"/>
    </source>
</evidence>
<comment type="caution">
    <text evidence="1">The sequence shown here is derived from an EMBL/GenBank/DDBJ whole genome shotgun (WGS) entry which is preliminary data.</text>
</comment>
<name>A0A7W3SWP3_9BACL</name>
<protein>
    <submittedName>
        <fullName evidence="1">Uncharacterized protein</fullName>
    </submittedName>
</protein>
<dbReference type="Pfam" id="PF19668">
    <property type="entry name" value="DUF6171"/>
    <property type="match status" value="1"/>
</dbReference>
<dbReference type="RefSeq" id="WP_182538605.1">
    <property type="nucleotide sequence ID" value="NZ_JACJIP010000033.1"/>
</dbReference>
<proteinExistence type="predicted"/>
<dbReference type="Proteomes" id="UP000567067">
    <property type="component" value="Unassembled WGS sequence"/>
</dbReference>
<keyword evidence="2" id="KW-1185">Reference proteome</keyword>